<protein>
    <submittedName>
        <fullName evidence="1">Sigma-70 family RNA polymerase sigma factor</fullName>
    </submittedName>
</protein>
<proteinExistence type="predicted"/>
<dbReference type="InterPro" id="IPR013324">
    <property type="entry name" value="RNA_pol_sigma_r3/r4-like"/>
</dbReference>
<accession>A0A6P2CQA8</accession>
<dbReference type="OrthoDB" id="2166625at2"/>
<reference evidence="1 2" key="1">
    <citation type="submission" date="2019-01" db="EMBL/GenBank/DDBJ databases">
        <title>Leuconostoc litchii sp. nov., a novel lactic acid bacterium isolated from lychee.</title>
        <authorList>
            <person name="Wang L.-T."/>
        </authorList>
    </citation>
    <scope>NUCLEOTIDE SEQUENCE [LARGE SCALE GENOMIC DNA]</scope>
    <source>
        <strain evidence="1 2">MB7</strain>
    </source>
</reference>
<evidence type="ECO:0000313" key="2">
    <source>
        <dbReference type="Proteomes" id="UP000442244"/>
    </source>
</evidence>
<sequence length="180" mass="21248">MNQKKITIEKLEREKNNNNIISNFMSLSNTKELIKKHQHSLIDTTSFTKELNKSFQEYFSYVLFLSYLNKTLYFKSLHIKQKNNNTITKDKPLDQLSLYQLPTLLDNIDSNLIRSLPWRTILTPRQLFILNKIYIEGYKQNEIAKQLNITPPAINKIKKASLLTIKQYIEKKDISNDLQP</sequence>
<evidence type="ECO:0000313" key="1">
    <source>
        <dbReference type="EMBL" id="TYC46410.1"/>
    </source>
</evidence>
<dbReference type="InterPro" id="IPR036388">
    <property type="entry name" value="WH-like_DNA-bd_sf"/>
</dbReference>
<name>A0A6P2CQA8_9LACO</name>
<keyword evidence="2" id="KW-1185">Reference proteome</keyword>
<comment type="caution">
    <text evidence="1">The sequence shown here is derived from an EMBL/GenBank/DDBJ whole genome shotgun (WGS) entry which is preliminary data.</text>
</comment>
<gene>
    <name evidence="1" type="ORF">ESZ47_06880</name>
</gene>
<organism evidence="1 2">
    <name type="scientific">Leuconostoc litchii</name>
    <dbReference type="NCBI Taxonomy" id="1981069"/>
    <lineage>
        <taxon>Bacteria</taxon>
        <taxon>Bacillati</taxon>
        <taxon>Bacillota</taxon>
        <taxon>Bacilli</taxon>
        <taxon>Lactobacillales</taxon>
        <taxon>Lactobacillaceae</taxon>
        <taxon>Leuconostoc</taxon>
    </lineage>
</organism>
<dbReference type="Proteomes" id="UP000442244">
    <property type="component" value="Unassembled WGS sequence"/>
</dbReference>
<dbReference type="SUPFAM" id="SSF88659">
    <property type="entry name" value="Sigma3 and sigma4 domains of RNA polymerase sigma factors"/>
    <property type="match status" value="1"/>
</dbReference>
<dbReference type="AlphaFoldDB" id="A0A6P2CQA8"/>
<dbReference type="RefSeq" id="WP_148606010.1">
    <property type="nucleotide sequence ID" value="NZ_BSUV01000006.1"/>
</dbReference>
<dbReference type="Gene3D" id="1.10.10.10">
    <property type="entry name" value="Winged helix-like DNA-binding domain superfamily/Winged helix DNA-binding domain"/>
    <property type="match status" value="1"/>
</dbReference>
<dbReference type="EMBL" id="SDGY01000004">
    <property type="protein sequence ID" value="TYC46410.1"/>
    <property type="molecule type" value="Genomic_DNA"/>
</dbReference>